<name>A0A5J5EJQ2_9PEZI</name>
<sequence>MARVLLKEHNYLEWEEYIRDELLARALWGIVQSITKPPQKPTPMTKTETAAAPVNTKTPASTHSAYMSNFHRYLIQLDPSNDKVDNRCATAPDVLWKNIDKGFNRATKNDANVGLYKVNAIREADFDSAAA</sequence>
<dbReference type="InParanoid" id="A0A5J5EJQ2"/>
<evidence type="ECO:0000313" key="2">
    <source>
        <dbReference type="EMBL" id="KAA8895441.1"/>
    </source>
</evidence>
<protein>
    <recommendedName>
        <fullName evidence="4">DUF4219 domain-containing protein</fullName>
    </recommendedName>
</protein>
<reference evidence="2 3" key="1">
    <citation type="submission" date="2019-09" db="EMBL/GenBank/DDBJ databases">
        <title>Draft genome of the ectomycorrhizal ascomycete Sphaerosporella brunnea.</title>
        <authorList>
            <consortium name="DOE Joint Genome Institute"/>
            <person name="Benucci G.M."/>
            <person name="Marozzi G."/>
            <person name="Antonielli L."/>
            <person name="Sanchez S."/>
            <person name="Marco P."/>
            <person name="Wang X."/>
            <person name="Falini L.B."/>
            <person name="Barry K."/>
            <person name="Haridas S."/>
            <person name="Lipzen A."/>
            <person name="Labutti K."/>
            <person name="Grigoriev I.V."/>
            <person name="Murat C."/>
            <person name="Martin F."/>
            <person name="Albertini E."/>
            <person name="Donnini D."/>
            <person name="Bonito G."/>
        </authorList>
    </citation>
    <scope>NUCLEOTIDE SEQUENCE [LARGE SCALE GENOMIC DNA]</scope>
    <source>
        <strain evidence="2 3">Sb_GMNB300</strain>
    </source>
</reference>
<feature type="region of interest" description="Disordered" evidence="1">
    <location>
        <begin position="37"/>
        <end position="61"/>
    </location>
</feature>
<evidence type="ECO:0008006" key="4">
    <source>
        <dbReference type="Google" id="ProtNLM"/>
    </source>
</evidence>
<evidence type="ECO:0000313" key="3">
    <source>
        <dbReference type="Proteomes" id="UP000326924"/>
    </source>
</evidence>
<comment type="caution">
    <text evidence="2">The sequence shown here is derived from an EMBL/GenBank/DDBJ whole genome shotgun (WGS) entry which is preliminary data.</text>
</comment>
<organism evidence="2 3">
    <name type="scientific">Sphaerosporella brunnea</name>
    <dbReference type="NCBI Taxonomy" id="1250544"/>
    <lineage>
        <taxon>Eukaryota</taxon>
        <taxon>Fungi</taxon>
        <taxon>Dikarya</taxon>
        <taxon>Ascomycota</taxon>
        <taxon>Pezizomycotina</taxon>
        <taxon>Pezizomycetes</taxon>
        <taxon>Pezizales</taxon>
        <taxon>Pyronemataceae</taxon>
        <taxon>Sphaerosporella</taxon>
    </lineage>
</organism>
<evidence type="ECO:0000256" key="1">
    <source>
        <dbReference type="SAM" id="MobiDB-lite"/>
    </source>
</evidence>
<keyword evidence="3" id="KW-1185">Reference proteome</keyword>
<dbReference type="EMBL" id="VXIS01000264">
    <property type="protein sequence ID" value="KAA8895441.1"/>
    <property type="molecule type" value="Genomic_DNA"/>
</dbReference>
<accession>A0A5J5EJQ2</accession>
<gene>
    <name evidence="2" type="ORF">FN846DRAFT_894153</name>
</gene>
<proteinExistence type="predicted"/>
<dbReference type="AlphaFoldDB" id="A0A5J5EJQ2"/>
<dbReference type="Proteomes" id="UP000326924">
    <property type="component" value="Unassembled WGS sequence"/>
</dbReference>